<accession>A0A2A4I1M7</accession>
<evidence type="ECO:0000313" key="3">
    <source>
        <dbReference type="Proteomes" id="UP000218784"/>
    </source>
</evidence>
<dbReference type="PANTHER" id="PTHR35446">
    <property type="entry name" value="SI:CH211-175M2.5"/>
    <property type="match status" value="1"/>
</dbReference>
<sequence length="192" mass="21204">MTIAFQSYTADTAPEASKPLLAGVKAQFGFVPNLQSIMAESPELLAAHGALWGEFSKTTLTQHEQQVVFMTAIYENECHYCMAGHTTMAKMQKLGDDVIQALRNGREIADPRLEALHRFTTLVVRDRGFVADAEVQAFLDAGFTRRNVLEVVLGVSIKIQSNYVNHLVGTPYDAFMKGNEWTKPVAAERLAA</sequence>
<dbReference type="Pfam" id="PF02627">
    <property type="entry name" value="CMD"/>
    <property type="match status" value="1"/>
</dbReference>
<name>A0A2A4I1M7_9SPHN</name>
<dbReference type="PANTHER" id="PTHR35446:SF3">
    <property type="entry name" value="CMD DOMAIN-CONTAINING PROTEIN"/>
    <property type="match status" value="1"/>
</dbReference>
<dbReference type="Proteomes" id="UP000218784">
    <property type="component" value="Unassembled WGS sequence"/>
</dbReference>
<dbReference type="AlphaFoldDB" id="A0A2A4I1M7"/>
<dbReference type="SUPFAM" id="SSF69118">
    <property type="entry name" value="AhpD-like"/>
    <property type="match status" value="1"/>
</dbReference>
<dbReference type="GO" id="GO:0051920">
    <property type="term" value="F:peroxiredoxin activity"/>
    <property type="evidence" value="ECO:0007669"/>
    <property type="project" value="InterPro"/>
</dbReference>
<feature type="domain" description="Carboxymuconolactone decarboxylase-like" evidence="1">
    <location>
        <begin position="51"/>
        <end position="108"/>
    </location>
</feature>
<organism evidence="2 3">
    <name type="scientific">Sphingomonas ginsenosidimutans</name>
    <dbReference type="NCBI Taxonomy" id="862134"/>
    <lineage>
        <taxon>Bacteria</taxon>
        <taxon>Pseudomonadati</taxon>
        <taxon>Pseudomonadota</taxon>
        <taxon>Alphaproteobacteria</taxon>
        <taxon>Sphingomonadales</taxon>
        <taxon>Sphingomonadaceae</taxon>
        <taxon>Sphingomonas</taxon>
    </lineage>
</organism>
<proteinExistence type="predicted"/>
<dbReference type="EMBL" id="NWVD01000002">
    <property type="protein sequence ID" value="PCG09817.1"/>
    <property type="molecule type" value="Genomic_DNA"/>
</dbReference>
<protein>
    <submittedName>
        <fullName evidence="2">Carboxymuconolactone decarboxylase</fullName>
    </submittedName>
</protein>
<reference evidence="2 3" key="1">
    <citation type="submission" date="2017-09" db="EMBL/GenBank/DDBJ databases">
        <title>Sphingomonas ginsenosidimutans KACC 14949, whole genome shotgun sequence.</title>
        <authorList>
            <person name="Feng G."/>
            <person name="Zhu H."/>
        </authorList>
    </citation>
    <scope>NUCLEOTIDE SEQUENCE [LARGE SCALE GENOMIC DNA]</scope>
    <source>
        <strain evidence="2 3">KACC 14949</strain>
    </source>
</reference>
<comment type="caution">
    <text evidence="2">The sequence shown here is derived from an EMBL/GenBank/DDBJ whole genome shotgun (WGS) entry which is preliminary data.</text>
</comment>
<dbReference type="InterPro" id="IPR003779">
    <property type="entry name" value="CMD-like"/>
</dbReference>
<evidence type="ECO:0000313" key="2">
    <source>
        <dbReference type="EMBL" id="PCG09817.1"/>
    </source>
</evidence>
<dbReference type="InterPro" id="IPR029032">
    <property type="entry name" value="AhpD-like"/>
</dbReference>
<gene>
    <name evidence="2" type="ORF">COA17_08245</name>
</gene>
<evidence type="ECO:0000259" key="1">
    <source>
        <dbReference type="Pfam" id="PF02627"/>
    </source>
</evidence>
<keyword evidence="3" id="KW-1185">Reference proteome</keyword>
<dbReference type="Gene3D" id="1.20.1290.10">
    <property type="entry name" value="AhpD-like"/>
    <property type="match status" value="1"/>
</dbReference>
<dbReference type="RefSeq" id="WP_096611553.1">
    <property type="nucleotide sequence ID" value="NZ_NWVD01000002.1"/>
</dbReference>